<dbReference type="Gene3D" id="3.40.630.30">
    <property type="match status" value="1"/>
</dbReference>
<organism evidence="2 3">
    <name type="scientific">Sulfuriferula nivalis</name>
    <dbReference type="NCBI Taxonomy" id="2675298"/>
    <lineage>
        <taxon>Bacteria</taxon>
        <taxon>Pseudomonadati</taxon>
        <taxon>Pseudomonadota</taxon>
        <taxon>Betaproteobacteria</taxon>
        <taxon>Nitrosomonadales</taxon>
        <taxon>Sulfuricellaceae</taxon>
        <taxon>Sulfuriferula</taxon>
    </lineage>
</organism>
<evidence type="ECO:0000313" key="3">
    <source>
        <dbReference type="Proteomes" id="UP000463939"/>
    </source>
</evidence>
<reference evidence="3" key="1">
    <citation type="submission" date="2019-11" db="EMBL/GenBank/DDBJ databases">
        <title>Isolation and characterization of a novel species in the genus Sulfuriferula.</title>
        <authorList>
            <person name="Mochizuki J."/>
            <person name="Kojima H."/>
            <person name="Fukui M."/>
        </authorList>
    </citation>
    <scope>NUCLEOTIDE SEQUENCE [LARGE SCALE GENOMIC DNA]</scope>
    <source>
        <strain evidence="3">SGTM</strain>
    </source>
</reference>
<dbReference type="GO" id="GO:0008999">
    <property type="term" value="F:protein-N-terminal-alanine acetyltransferase activity"/>
    <property type="evidence" value="ECO:0007669"/>
    <property type="project" value="TreeGrafter"/>
</dbReference>
<accession>A0A809RMW5</accession>
<dbReference type="Pfam" id="PF13302">
    <property type="entry name" value="Acetyltransf_3"/>
    <property type="match status" value="1"/>
</dbReference>
<dbReference type="GO" id="GO:0005737">
    <property type="term" value="C:cytoplasm"/>
    <property type="evidence" value="ECO:0007669"/>
    <property type="project" value="TreeGrafter"/>
</dbReference>
<proteinExistence type="predicted"/>
<dbReference type="EMBL" id="AP021881">
    <property type="protein sequence ID" value="BBP00131.1"/>
    <property type="molecule type" value="Genomic_DNA"/>
</dbReference>
<evidence type="ECO:0000259" key="1">
    <source>
        <dbReference type="PROSITE" id="PS51186"/>
    </source>
</evidence>
<dbReference type="GO" id="GO:1990189">
    <property type="term" value="F:protein N-terminal-serine acetyltransferase activity"/>
    <property type="evidence" value="ECO:0007669"/>
    <property type="project" value="TreeGrafter"/>
</dbReference>
<dbReference type="InterPro" id="IPR016181">
    <property type="entry name" value="Acyl_CoA_acyltransferase"/>
</dbReference>
<name>A0A809RMW5_9PROT</name>
<dbReference type="Proteomes" id="UP000463939">
    <property type="component" value="Chromosome"/>
</dbReference>
<dbReference type="InterPro" id="IPR000182">
    <property type="entry name" value="GNAT_dom"/>
</dbReference>
<feature type="domain" description="N-acetyltransferase" evidence="1">
    <location>
        <begin position="1"/>
        <end position="112"/>
    </location>
</feature>
<dbReference type="SUPFAM" id="SSF55729">
    <property type="entry name" value="Acyl-CoA N-acyltransferases (Nat)"/>
    <property type="match status" value="1"/>
</dbReference>
<sequence>MPMLIFLKDENILVGATGLHRLNWEAPKCEIGYWGHSGYLKRGLITQAVKGITLLALTYLNMRRIECITDADNMPSRLVAERAGFSLEGIMVNERKAPDGNLRNTCVYAVTT</sequence>
<dbReference type="KEGG" id="sniv:SFSGTM_08390"/>
<protein>
    <recommendedName>
        <fullName evidence="1">N-acetyltransferase domain-containing protein</fullName>
    </recommendedName>
</protein>
<dbReference type="AlphaFoldDB" id="A0A809RMW5"/>
<keyword evidence="3" id="KW-1185">Reference proteome</keyword>
<dbReference type="InterPro" id="IPR051908">
    <property type="entry name" value="Ribosomal_N-acetyltransferase"/>
</dbReference>
<dbReference type="PANTHER" id="PTHR43441:SF3">
    <property type="entry name" value="ACETYLTRANSFERASE"/>
    <property type="match status" value="1"/>
</dbReference>
<gene>
    <name evidence="2" type="ORF">SFSGTM_08390</name>
</gene>
<evidence type="ECO:0000313" key="2">
    <source>
        <dbReference type="EMBL" id="BBP00131.1"/>
    </source>
</evidence>
<dbReference type="PROSITE" id="PS51186">
    <property type="entry name" value="GNAT"/>
    <property type="match status" value="1"/>
</dbReference>
<dbReference type="PANTHER" id="PTHR43441">
    <property type="entry name" value="RIBOSOMAL-PROTEIN-SERINE ACETYLTRANSFERASE"/>
    <property type="match status" value="1"/>
</dbReference>